<dbReference type="AlphaFoldDB" id="A0A5Q5BHB2"/>
<accession>A0A5Q5BHB2</accession>
<evidence type="ECO:0000313" key="9">
    <source>
        <dbReference type="EMBL" id="ABG07554.1"/>
    </source>
</evidence>
<dbReference type="InterPro" id="IPR001915">
    <property type="entry name" value="Peptidase_M48"/>
</dbReference>
<evidence type="ECO:0000259" key="8">
    <source>
        <dbReference type="Pfam" id="PF01435"/>
    </source>
</evidence>
<feature type="transmembrane region" description="Helical" evidence="7">
    <location>
        <begin position="91"/>
        <end position="111"/>
    </location>
</feature>
<evidence type="ECO:0000256" key="6">
    <source>
        <dbReference type="RuleBase" id="RU003983"/>
    </source>
</evidence>
<proteinExistence type="inferred from homology"/>
<comment type="similarity">
    <text evidence="6">Belongs to the peptidase M48 family.</text>
</comment>
<dbReference type="EMBL" id="CP000384">
    <property type="protein sequence ID" value="ABG07554.1"/>
    <property type="molecule type" value="Genomic_DNA"/>
</dbReference>
<dbReference type="KEGG" id="mmc:Mmcs_1442"/>
<keyword evidence="4 6" id="KW-0862">Zinc</keyword>
<keyword evidence="1 6" id="KW-0645">Protease</keyword>
<dbReference type="GO" id="GO:0006508">
    <property type="term" value="P:proteolysis"/>
    <property type="evidence" value="ECO:0007669"/>
    <property type="project" value="UniProtKB-KW"/>
</dbReference>
<keyword evidence="2" id="KW-0479">Metal-binding</keyword>
<feature type="transmembrane region" description="Helical" evidence="7">
    <location>
        <begin position="6"/>
        <end position="23"/>
    </location>
</feature>
<evidence type="ECO:0000256" key="2">
    <source>
        <dbReference type="ARBA" id="ARBA00022723"/>
    </source>
</evidence>
<protein>
    <recommendedName>
        <fullName evidence="8">Peptidase M48 domain-containing protein</fullName>
    </recommendedName>
</protein>
<keyword evidence="7" id="KW-0472">Membrane</keyword>
<dbReference type="PANTHER" id="PTHR34978:SF3">
    <property type="entry name" value="SLR0241 PROTEIN"/>
    <property type="match status" value="1"/>
</dbReference>
<keyword evidence="7" id="KW-1133">Transmembrane helix</keyword>
<keyword evidence="5 6" id="KW-0482">Metalloprotease</keyword>
<evidence type="ECO:0000256" key="5">
    <source>
        <dbReference type="ARBA" id="ARBA00023049"/>
    </source>
</evidence>
<evidence type="ECO:0000256" key="1">
    <source>
        <dbReference type="ARBA" id="ARBA00022670"/>
    </source>
</evidence>
<dbReference type="InterPro" id="IPR052173">
    <property type="entry name" value="Beta-lactam_resp_regulator"/>
</dbReference>
<feature type="transmembrane region" description="Helical" evidence="7">
    <location>
        <begin position="35"/>
        <end position="61"/>
    </location>
</feature>
<feature type="domain" description="Peptidase M48" evidence="8">
    <location>
        <begin position="126"/>
        <end position="199"/>
    </location>
</feature>
<dbReference type="Gene3D" id="3.30.2010.10">
    <property type="entry name" value="Metalloproteases ('zincins'), catalytic domain"/>
    <property type="match status" value="1"/>
</dbReference>
<name>A0A5Q5BHB2_MYCSS</name>
<comment type="cofactor">
    <cofactor evidence="6">
        <name>Zn(2+)</name>
        <dbReference type="ChEBI" id="CHEBI:29105"/>
    </cofactor>
    <text evidence="6">Binds 1 zinc ion per subunit.</text>
</comment>
<dbReference type="GO" id="GO:0046872">
    <property type="term" value="F:metal ion binding"/>
    <property type="evidence" value="ECO:0007669"/>
    <property type="project" value="UniProtKB-KW"/>
</dbReference>
<dbReference type="GO" id="GO:0004222">
    <property type="term" value="F:metalloendopeptidase activity"/>
    <property type="evidence" value="ECO:0007669"/>
    <property type="project" value="InterPro"/>
</dbReference>
<evidence type="ECO:0000256" key="3">
    <source>
        <dbReference type="ARBA" id="ARBA00022801"/>
    </source>
</evidence>
<organism evidence="9">
    <name type="scientific">Mycobacterium sp. (strain MCS)</name>
    <dbReference type="NCBI Taxonomy" id="164756"/>
    <lineage>
        <taxon>Bacteria</taxon>
        <taxon>Bacillati</taxon>
        <taxon>Actinomycetota</taxon>
        <taxon>Actinomycetes</taxon>
        <taxon>Mycobacteriales</taxon>
        <taxon>Mycobacteriaceae</taxon>
        <taxon>Mycobacterium</taxon>
    </lineage>
</organism>
<keyword evidence="3 6" id="KW-0378">Hydrolase</keyword>
<evidence type="ECO:0000256" key="7">
    <source>
        <dbReference type="SAM" id="Phobius"/>
    </source>
</evidence>
<sequence>MMTTALWLIVYGLMLAWVAPPILRRMTSHGISPHMSVAAWLATVAATAGAWLIALVLIVAATSVSIQDNSVVTLCLELFGFSEHTPLAGRIGSVALIGGGLLGAGVVAVRLGRCLSGLRARSHEHAHAARIIGRPTDHPDVFIVEADRPAAYCVIGRPNAIVVTSAAMQSLNRSQLKAVLAHEDAHIAGRHHHILMVLRALADALPRLPLFARAHREVAGLLEMCADDAAARRVGIRPLLGGLLALAGHPAVLPEGLAAAATAVVARAERLVAPTQRHVRWRHRIVLAVAIVGMLVMPAFIQVLCHH</sequence>
<gene>
    <name evidence="9" type="ordered locus">Mmcs_1442</name>
</gene>
<reference evidence="9" key="1">
    <citation type="submission" date="2006-06" db="EMBL/GenBank/DDBJ databases">
        <title>Complete sequence of chromosome of Mycobacterium sp. MCS.</title>
        <authorList>
            <consortium name="US DOE Joint Genome Institute"/>
            <person name="Copeland A."/>
            <person name="Lucas S."/>
            <person name="Lapidus A."/>
            <person name="Barry K."/>
            <person name="Detter J.C."/>
            <person name="Glavina del Rio T."/>
            <person name="Hammon N."/>
            <person name="Israni S."/>
            <person name="Dalin E."/>
            <person name="Tice H."/>
            <person name="Pitluck S."/>
            <person name="Martinez M."/>
            <person name="Schmutz J."/>
            <person name="Larimer F."/>
            <person name="Land M."/>
            <person name="Hauser L."/>
            <person name="Kyrpides N."/>
            <person name="Kim E."/>
            <person name="Miller C.D."/>
            <person name="Hughes J.E."/>
            <person name="Anderson A.J."/>
            <person name="Sims R.C."/>
            <person name="Richardson P."/>
        </authorList>
    </citation>
    <scope>NUCLEOTIDE SEQUENCE [LARGE SCALE GENOMIC DNA]</scope>
    <source>
        <strain evidence="9">MCS</strain>
    </source>
</reference>
<evidence type="ECO:0000256" key="4">
    <source>
        <dbReference type="ARBA" id="ARBA00022833"/>
    </source>
</evidence>
<feature type="transmembrane region" description="Helical" evidence="7">
    <location>
        <begin position="285"/>
        <end position="304"/>
    </location>
</feature>
<dbReference type="PANTHER" id="PTHR34978">
    <property type="entry name" value="POSSIBLE SENSOR-TRANSDUCER PROTEIN BLAR"/>
    <property type="match status" value="1"/>
</dbReference>
<dbReference type="CDD" id="cd07326">
    <property type="entry name" value="M56_BlaR1_MecR1_like"/>
    <property type="match status" value="1"/>
</dbReference>
<keyword evidence="7" id="KW-0812">Transmembrane</keyword>
<dbReference type="Pfam" id="PF01435">
    <property type="entry name" value="Peptidase_M48"/>
    <property type="match status" value="1"/>
</dbReference>